<dbReference type="HAMAP" id="MF_00500">
    <property type="entry name" value="Ribosomal_bS20"/>
    <property type="match status" value="1"/>
</dbReference>
<keyword evidence="10" id="KW-1185">Reference proteome</keyword>
<dbReference type="PANTHER" id="PTHR33398">
    <property type="entry name" value="30S RIBOSOMAL PROTEIN S20"/>
    <property type="match status" value="1"/>
</dbReference>
<dbReference type="NCBIfam" id="TIGR00029">
    <property type="entry name" value="S20"/>
    <property type="match status" value="1"/>
</dbReference>
<keyword evidence="4 8" id="KW-0694">RNA-binding</keyword>
<evidence type="ECO:0000256" key="8">
    <source>
        <dbReference type="HAMAP-Rule" id="MF_00500"/>
    </source>
</evidence>
<name>A0A0U9HFI9_9FIRM</name>
<evidence type="ECO:0000256" key="2">
    <source>
        <dbReference type="ARBA" id="ARBA00007634"/>
    </source>
</evidence>
<proteinExistence type="inferred from homology"/>
<dbReference type="PANTHER" id="PTHR33398:SF1">
    <property type="entry name" value="SMALL RIBOSOMAL SUBUNIT PROTEIN BS20C"/>
    <property type="match status" value="1"/>
</dbReference>
<dbReference type="GO" id="GO:0005829">
    <property type="term" value="C:cytosol"/>
    <property type="evidence" value="ECO:0007669"/>
    <property type="project" value="TreeGrafter"/>
</dbReference>
<dbReference type="GO" id="GO:0006412">
    <property type="term" value="P:translation"/>
    <property type="evidence" value="ECO:0007669"/>
    <property type="project" value="UniProtKB-UniRule"/>
</dbReference>
<dbReference type="GO" id="GO:0003735">
    <property type="term" value="F:structural constituent of ribosome"/>
    <property type="evidence" value="ECO:0007669"/>
    <property type="project" value="InterPro"/>
</dbReference>
<evidence type="ECO:0000256" key="1">
    <source>
        <dbReference type="ARBA" id="ARBA00003134"/>
    </source>
</evidence>
<evidence type="ECO:0000256" key="7">
    <source>
        <dbReference type="ARBA" id="ARBA00035136"/>
    </source>
</evidence>
<dbReference type="SUPFAM" id="SSF46992">
    <property type="entry name" value="Ribosomal protein S20"/>
    <property type="match status" value="1"/>
</dbReference>
<dbReference type="OrthoDB" id="9808392at2"/>
<evidence type="ECO:0000256" key="5">
    <source>
        <dbReference type="ARBA" id="ARBA00022980"/>
    </source>
</evidence>
<evidence type="ECO:0000313" key="10">
    <source>
        <dbReference type="Proteomes" id="UP000062160"/>
    </source>
</evidence>
<accession>A0A0U9HFI9</accession>
<dbReference type="Pfam" id="PF01649">
    <property type="entry name" value="Ribosomal_S20p"/>
    <property type="match status" value="1"/>
</dbReference>
<evidence type="ECO:0000256" key="4">
    <source>
        <dbReference type="ARBA" id="ARBA00022884"/>
    </source>
</evidence>
<evidence type="ECO:0000313" key="9">
    <source>
        <dbReference type="EMBL" id="GAQ25557.1"/>
    </source>
</evidence>
<organism evidence="9">
    <name type="scientific">Tepidanaerobacter syntrophicus</name>
    <dbReference type="NCBI Taxonomy" id="224999"/>
    <lineage>
        <taxon>Bacteria</taxon>
        <taxon>Bacillati</taxon>
        <taxon>Bacillota</taxon>
        <taxon>Clostridia</taxon>
        <taxon>Thermosediminibacterales</taxon>
        <taxon>Tepidanaerobacteraceae</taxon>
        <taxon>Tepidanaerobacter</taxon>
    </lineage>
</organism>
<keyword evidence="5 8" id="KW-0689">Ribosomal protein</keyword>
<reference evidence="9" key="1">
    <citation type="journal article" date="2016" name="Genome Announc.">
        <title>Draft Genome Sequence of the Syntrophic Lactate-Degrading Bacterium Tepidanaerobacter syntrophicus JLT.</title>
        <authorList>
            <person name="Matsuura N."/>
            <person name="Ohashi A."/>
            <person name="Tourlousse D.M."/>
            <person name="Sekiguchi Y."/>
        </authorList>
    </citation>
    <scope>NUCLEOTIDE SEQUENCE [LARGE SCALE GENOMIC DNA]</scope>
    <source>
        <strain evidence="9">JL</strain>
    </source>
</reference>
<dbReference type="GO" id="GO:0070181">
    <property type="term" value="F:small ribosomal subunit rRNA binding"/>
    <property type="evidence" value="ECO:0007669"/>
    <property type="project" value="TreeGrafter"/>
</dbReference>
<dbReference type="AlphaFoldDB" id="A0A0U9HFI9"/>
<gene>
    <name evidence="8" type="primary">rpsT</name>
    <name evidence="9" type="ORF">TSYNT_885</name>
</gene>
<dbReference type="STRING" id="224999.GCA_001485475_01587"/>
<keyword evidence="3 8" id="KW-0699">rRNA-binding</keyword>
<dbReference type="RefSeq" id="WP_059032969.1">
    <property type="nucleotide sequence ID" value="NZ_BSDN01000001.1"/>
</dbReference>
<dbReference type="Proteomes" id="UP000062160">
    <property type="component" value="Unassembled WGS sequence"/>
</dbReference>
<protein>
    <recommendedName>
        <fullName evidence="7 8">Small ribosomal subunit protein bS20</fullName>
    </recommendedName>
</protein>
<comment type="function">
    <text evidence="1 8">Binds directly to 16S ribosomal RNA.</text>
</comment>
<sequence>MANIASAKKRARQTIKRTLHNNKIKSQVRYSIKKFSEAISTADSEQIQASLREAIKTIDKAASNGVIHKNAAARKKSSLYKKLSQLNNAS</sequence>
<dbReference type="FunFam" id="1.20.58.110:FF:000001">
    <property type="entry name" value="30S ribosomal protein S20"/>
    <property type="match status" value="1"/>
</dbReference>
<keyword evidence="6 8" id="KW-0687">Ribonucleoprotein</keyword>
<comment type="similarity">
    <text evidence="2 8">Belongs to the bacterial ribosomal protein bS20 family.</text>
</comment>
<dbReference type="Gene3D" id="1.20.58.110">
    <property type="entry name" value="Ribosomal protein S20"/>
    <property type="match status" value="1"/>
</dbReference>
<dbReference type="InterPro" id="IPR002583">
    <property type="entry name" value="Ribosomal_bS20"/>
</dbReference>
<dbReference type="EMBL" id="DF977002">
    <property type="protein sequence ID" value="GAQ25557.1"/>
    <property type="molecule type" value="Genomic_DNA"/>
</dbReference>
<dbReference type="InterPro" id="IPR036510">
    <property type="entry name" value="Ribosomal_bS20_sf"/>
</dbReference>
<dbReference type="GO" id="GO:0015935">
    <property type="term" value="C:small ribosomal subunit"/>
    <property type="evidence" value="ECO:0007669"/>
    <property type="project" value="TreeGrafter"/>
</dbReference>
<evidence type="ECO:0000256" key="3">
    <source>
        <dbReference type="ARBA" id="ARBA00022730"/>
    </source>
</evidence>
<evidence type="ECO:0000256" key="6">
    <source>
        <dbReference type="ARBA" id="ARBA00023274"/>
    </source>
</evidence>